<evidence type="ECO:0000256" key="3">
    <source>
        <dbReference type="ARBA" id="ARBA00022679"/>
    </source>
</evidence>
<evidence type="ECO:0000256" key="1">
    <source>
        <dbReference type="ARBA" id="ARBA00006739"/>
    </source>
</evidence>
<dbReference type="SUPFAM" id="SSF53448">
    <property type="entry name" value="Nucleotide-diphospho-sugar transferases"/>
    <property type="match status" value="1"/>
</dbReference>
<keyword evidence="2" id="KW-0328">Glycosyltransferase</keyword>
<comment type="similarity">
    <text evidence="1">Belongs to the glycosyltransferase 2 family.</text>
</comment>
<feature type="compositionally biased region" description="Basic and acidic residues" evidence="4">
    <location>
        <begin position="337"/>
        <end position="357"/>
    </location>
</feature>
<dbReference type="eggNOG" id="arCOG01388">
    <property type="taxonomic scope" value="Archaea"/>
</dbReference>
<keyword evidence="7" id="KW-1185">Reference proteome</keyword>
<feature type="region of interest" description="Disordered" evidence="4">
    <location>
        <begin position="318"/>
        <end position="357"/>
    </location>
</feature>
<feature type="region of interest" description="Disordered" evidence="4">
    <location>
        <begin position="107"/>
        <end position="176"/>
    </location>
</feature>
<name>B9LTL6_HALLT</name>
<dbReference type="RefSeq" id="WP_012659785.1">
    <property type="nucleotide sequence ID" value="NC_012029.1"/>
</dbReference>
<gene>
    <name evidence="6" type="ordered locus">Hlac_0548</name>
</gene>
<dbReference type="InterPro" id="IPR001173">
    <property type="entry name" value="Glyco_trans_2-like"/>
</dbReference>
<dbReference type="PANTHER" id="PTHR43179">
    <property type="entry name" value="RHAMNOSYLTRANSFERASE WBBL"/>
    <property type="match status" value="1"/>
</dbReference>
<dbReference type="Pfam" id="PF00535">
    <property type="entry name" value="Glycos_transf_2"/>
    <property type="match status" value="1"/>
</dbReference>
<keyword evidence="3 6" id="KW-0808">Transferase</keyword>
<sequence length="357" mass="38749">MDLSVVVPTLNGRDRLAACLDALAAHAPEAEVIVANGPSADGTTGMVRDRDDVDVLVEISDRTVNVARNAGIEVATGDIVALVDYDNRIGEGWLDAVRAGLDDADVVTGPVTPIEPEQGGRDGEASANGERIVRDDEHDDERDDEHDDERDDEHDDERDDEHDDERDGPERRTIAGTEVTYFEGGNVAFRREALRDLDGFDEYLRTGGARDAAHRLAQMGRTVAWREDLAVTKALPSPTAADCGRTAREWGWKYRALAYRLLKNYGVRPTVVARAGTHAATDAFGAAGDVIRGESTPSRWVATGRDVLVGLAGGSSDGLVARSRDRSPARNPNGISKRADRAVAKYDRREPKRGTEE</sequence>
<dbReference type="Gene3D" id="3.90.550.10">
    <property type="entry name" value="Spore Coat Polysaccharide Biosynthesis Protein SpsA, Chain A"/>
    <property type="match status" value="1"/>
</dbReference>
<dbReference type="GeneID" id="7401683"/>
<evidence type="ECO:0000256" key="2">
    <source>
        <dbReference type="ARBA" id="ARBA00022676"/>
    </source>
</evidence>
<dbReference type="InterPro" id="IPR029044">
    <property type="entry name" value="Nucleotide-diphossugar_trans"/>
</dbReference>
<evidence type="ECO:0000259" key="5">
    <source>
        <dbReference type="Pfam" id="PF00535"/>
    </source>
</evidence>
<dbReference type="GO" id="GO:0016757">
    <property type="term" value="F:glycosyltransferase activity"/>
    <property type="evidence" value="ECO:0007669"/>
    <property type="project" value="UniProtKB-KW"/>
</dbReference>
<dbReference type="AlphaFoldDB" id="B9LTL6"/>
<dbReference type="PANTHER" id="PTHR43179:SF12">
    <property type="entry name" value="GALACTOFURANOSYLTRANSFERASE GLFT2"/>
    <property type="match status" value="1"/>
</dbReference>
<evidence type="ECO:0000256" key="4">
    <source>
        <dbReference type="SAM" id="MobiDB-lite"/>
    </source>
</evidence>
<dbReference type="HOGENOM" id="CLU_077872_0_0_2"/>
<organism evidence="6 7">
    <name type="scientific">Halorubrum lacusprofundi (strain ATCC 49239 / DSM 5036 / JCM 8891 / ACAM 34)</name>
    <dbReference type="NCBI Taxonomy" id="416348"/>
    <lineage>
        <taxon>Archaea</taxon>
        <taxon>Methanobacteriati</taxon>
        <taxon>Methanobacteriota</taxon>
        <taxon>Stenosarchaea group</taxon>
        <taxon>Halobacteria</taxon>
        <taxon>Halobacteriales</taxon>
        <taxon>Haloferacaceae</taxon>
        <taxon>Halorubrum</taxon>
    </lineage>
</organism>
<protein>
    <submittedName>
        <fullName evidence="6">Glycosyl transferase family 2</fullName>
    </submittedName>
</protein>
<feature type="compositionally biased region" description="Acidic residues" evidence="4">
    <location>
        <begin position="137"/>
        <end position="167"/>
    </location>
</feature>
<dbReference type="Proteomes" id="UP000000740">
    <property type="component" value="Chromosome 1"/>
</dbReference>
<reference evidence="6 7" key="1">
    <citation type="journal article" date="2016" name="Stand. Genomic Sci.">
        <title>Complete genome sequence of the Antarctic Halorubrum lacusprofundi type strain ACAM 34.</title>
        <authorList>
            <person name="Anderson I.J."/>
            <person name="DasSarma P."/>
            <person name="Lucas S."/>
            <person name="Copeland A."/>
            <person name="Lapidus A."/>
            <person name="Del Rio T.G."/>
            <person name="Tice H."/>
            <person name="Dalin E."/>
            <person name="Bruce D.C."/>
            <person name="Goodwin L."/>
            <person name="Pitluck S."/>
            <person name="Sims D."/>
            <person name="Brettin T.S."/>
            <person name="Detter J.C."/>
            <person name="Han C.S."/>
            <person name="Larimer F."/>
            <person name="Hauser L."/>
            <person name="Land M."/>
            <person name="Ivanova N."/>
            <person name="Richardson P."/>
            <person name="Cavicchioli R."/>
            <person name="DasSarma S."/>
            <person name="Woese C.R."/>
            <person name="Kyrpides N.C."/>
        </authorList>
    </citation>
    <scope>NUCLEOTIDE SEQUENCE [LARGE SCALE GENOMIC DNA]</scope>
    <source>
        <strain evidence="7">ATCC 49239 / DSM 5036 / JCM 8891 / ACAM 34</strain>
    </source>
</reference>
<dbReference type="CAZy" id="GT2">
    <property type="family name" value="Glycosyltransferase Family 2"/>
</dbReference>
<accession>B9LTL6</accession>
<evidence type="ECO:0000313" key="7">
    <source>
        <dbReference type="Proteomes" id="UP000000740"/>
    </source>
</evidence>
<dbReference type="KEGG" id="hla:Hlac_0548"/>
<evidence type="ECO:0000313" key="6">
    <source>
        <dbReference type="EMBL" id="ACM56150.1"/>
    </source>
</evidence>
<feature type="domain" description="Glycosyltransferase 2-like" evidence="5">
    <location>
        <begin position="4"/>
        <end position="120"/>
    </location>
</feature>
<proteinExistence type="inferred from homology"/>
<dbReference type="EMBL" id="CP001365">
    <property type="protein sequence ID" value="ACM56150.1"/>
    <property type="molecule type" value="Genomic_DNA"/>
</dbReference>